<dbReference type="InterPro" id="IPR045397">
    <property type="entry name" value="TumE-like"/>
</dbReference>
<gene>
    <name evidence="1" type="ORF">HSR122_2718</name>
</gene>
<dbReference type="Pfam" id="PF20126">
    <property type="entry name" value="TumE"/>
    <property type="match status" value="1"/>
</dbReference>
<reference evidence="1 2" key="1">
    <citation type="submission" date="2020-11" db="EMBL/GenBank/DDBJ databases">
        <title>Carbohydrate-dependent, anaerobic sulfur respiration: A novel catabolism in halophilic archaea.</title>
        <authorList>
            <person name="Sorokin D.Y."/>
            <person name="Messina E."/>
            <person name="Smedile F."/>
            <person name="La Cono V."/>
            <person name="Hallsworth J.E."/>
            <person name="Yakimov M.M."/>
        </authorList>
    </citation>
    <scope>NUCLEOTIDE SEQUENCE [LARGE SCALE GENOMIC DNA]</scope>
    <source>
        <strain evidence="1 2">HSR12-2</strain>
    </source>
</reference>
<evidence type="ECO:0000313" key="2">
    <source>
        <dbReference type="Proteomes" id="UP000662973"/>
    </source>
</evidence>
<protein>
    <submittedName>
        <fullName evidence="1">Uncharacterized protein</fullName>
    </submittedName>
</protein>
<evidence type="ECO:0000313" key="1">
    <source>
        <dbReference type="EMBL" id="QSG10092.1"/>
    </source>
</evidence>
<keyword evidence="2" id="KW-1185">Reference proteome</keyword>
<name>A0A897NBR8_9EURY</name>
<dbReference type="RefSeq" id="WP_229110247.1">
    <property type="nucleotide sequence ID" value="NZ_CP064788.1"/>
</dbReference>
<accession>A0A897NBR8</accession>
<proteinExistence type="predicted"/>
<dbReference type="Proteomes" id="UP000662973">
    <property type="component" value="Chromosome"/>
</dbReference>
<organism evidence="1 2">
    <name type="scientific">Halapricum desulfuricans</name>
    <dbReference type="NCBI Taxonomy" id="2841257"/>
    <lineage>
        <taxon>Archaea</taxon>
        <taxon>Methanobacteriati</taxon>
        <taxon>Methanobacteriota</taxon>
        <taxon>Stenosarchaea group</taxon>
        <taxon>Halobacteria</taxon>
        <taxon>Halobacteriales</taxon>
        <taxon>Haloarculaceae</taxon>
        <taxon>Halapricum</taxon>
    </lineage>
</organism>
<dbReference type="KEGG" id="hds:HSR122_2718"/>
<dbReference type="EMBL" id="CP064788">
    <property type="protein sequence ID" value="QSG10092.1"/>
    <property type="molecule type" value="Genomic_DNA"/>
</dbReference>
<dbReference type="GeneID" id="68853312"/>
<dbReference type="AlphaFoldDB" id="A0A897NBR8"/>
<sequence>MSPLPEDELDGISRTMKYEDGTLVRVFVMRTDRDVYSSGWAYNLHYGATEPNPPATLEDGTIRRYDNAHEDTKGHELHAAPDPEPVQIEFPGMVDLWDRFWREIPKSAFEIAADPQRGDPHD</sequence>